<feature type="domain" description="Centrosomal protein of 76 kDa C-terminal" evidence="4">
    <location>
        <begin position="489"/>
        <end position="618"/>
    </location>
</feature>
<dbReference type="EMBL" id="CAUJNA010003727">
    <property type="protein sequence ID" value="CAJ1408563.1"/>
    <property type="molecule type" value="Genomic_DNA"/>
</dbReference>
<dbReference type="AlphaFoldDB" id="A0AA36NM31"/>
<dbReference type="GO" id="GO:0005813">
    <property type="term" value="C:centrosome"/>
    <property type="evidence" value="ECO:0007669"/>
    <property type="project" value="UniProtKB-SubCell"/>
</dbReference>
<evidence type="ECO:0000259" key="5">
    <source>
        <dbReference type="Pfam" id="PF24656"/>
    </source>
</evidence>
<dbReference type="PANTHER" id="PTHR46436">
    <property type="entry name" value="CENTROSOMAL PROTEIN OF 76 KDA"/>
    <property type="match status" value="1"/>
</dbReference>
<reference evidence="6" key="1">
    <citation type="submission" date="2023-08" db="EMBL/GenBank/DDBJ databases">
        <authorList>
            <person name="Chen Y."/>
            <person name="Shah S."/>
            <person name="Dougan E. K."/>
            <person name="Thang M."/>
            <person name="Chan C."/>
        </authorList>
    </citation>
    <scope>NUCLEOTIDE SEQUENCE</scope>
</reference>
<evidence type="ECO:0000313" key="7">
    <source>
        <dbReference type="Proteomes" id="UP001178507"/>
    </source>
</evidence>
<keyword evidence="7" id="KW-1185">Reference proteome</keyword>
<accession>A0AA36NM31</accession>
<feature type="domain" description="CEP76 C2" evidence="3">
    <location>
        <begin position="86"/>
        <end position="230"/>
    </location>
</feature>
<evidence type="ECO:0000313" key="6">
    <source>
        <dbReference type="EMBL" id="CAJ1408563.1"/>
    </source>
</evidence>
<dbReference type="InterPro" id="IPR056290">
    <property type="entry name" value="CEPT76/DRC7_peptidase-like_dom"/>
</dbReference>
<protein>
    <recommendedName>
        <fullName evidence="8">CEP76 C2 domain-containing protein</fullName>
    </recommendedName>
</protein>
<comment type="caution">
    <text evidence="6">The sequence shown here is derived from an EMBL/GenBank/DDBJ whole genome shotgun (WGS) entry which is preliminary data.</text>
</comment>
<evidence type="ECO:0000256" key="2">
    <source>
        <dbReference type="ARBA" id="ARBA00022490"/>
    </source>
</evidence>
<evidence type="ECO:0008006" key="8">
    <source>
        <dbReference type="Google" id="ProtNLM"/>
    </source>
</evidence>
<gene>
    <name evidence="6" type="ORF">EVOR1521_LOCUS29939</name>
</gene>
<proteinExistence type="predicted"/>
<dbReference type="InterPro" id="IPR028926">
    <property type="entry name" value="CEP76-C2"/>
</dbReference>
<keyword evidence="2" id="KW-0963">Cytoplasm</keyword>
<evidence type="ECO:0000259" key="3">
    <source>
        <dbReference type="Pfam" id="PF15627"/>
    </source>
</evidence>
<dbReference type="Pfam" id="PF24652">
    <property type="entry name" value="CEP76_C"/>
    <property type="match status" value="1"/>
</dbReference>
<dbReference type="Pfam" id="PF15627">
    <property type="entry name" value="CEP76-C2"/>
    <property type="match status" value="1"/>
</dbReference>
<dbReference type="Proteomes" id="UP001178507">
    <property type="component" value="Unassembled WGS sequence"/>
</dbReference>
<evidence type="ECO:0000259" key="4">
    <source>
        <dbReference type="Pfam" id="PF24652"/>
    </source>
</evidence>
<dbReference type="Pfam" id="PF24656">
    <property type="entry name" value="CEPT76_peptidase"/>
    <property type="match status" value="1"/>
</dbReference>
<name>A0AA36NM31_9DINO</name>
<feature type="domain" description="CEP76/DRC7 peptidase-like" evidence="5">
    <location>
        <begin position="335"/>
        <end position="454"/>
    </location>
</feature>
<organism evidence="6 7">
    <name type="scientific">Effrenium voratum</name>
    <dbReference type="NCBI Taxonomy" id="2562239"/>
    <lineage>
        <taxon>Eukaryota</taxon>
        <taxon>Sar</taxon>
        <taxon>Alveolata</taxon>
        <taxon>Dinophyceae</taxon>
        <taxon>Suessiales</taxon>
        <taxon>Symbiodiniaceae</taxon>
        <taxon>Effrenium</taxon>
    </lineage>
</organism>
<dbReference type="PANTHER" id="PTHR46436:SF1">
    <property type="entry name" value="CENTROSOMAL PROTEIN OF 76 KDA"/>
    <property type="match status" value="1"/>
</dbReference>
<comment type="subcellular location">
    <subcellularLocation>
        <location evidence="1">Cytoplasm</location>
        <location evidence="1">Cytoskeleton</location>
        <location evidence="1">Microtubule organizing center</location>
        <location evidence="1">Centrosome</location>
    </subcellularLocation>
</comment>
<dbReference type="InterPro" id="IPR052299">
    <property type="entry name" value="CEP76"/>
</dbReference>
<sequence length="664" mass="74234">MDALKSLIRDRLRGNPTAARLLEERPELQEDPAALLGLLEEQGVIEEIYAQLECSLQKPLEPSPVVQPAPDARFEAGDGPAPGWQLCLRLVEGQAFLDYLEDADSAGREMVWHLAFGRQRWRSRAVPCAVAPRFDEAMFLKLPSCASRNGLLQHSSPVHLVLVSYGGSGSGEEPPWDVGQGTVISSHLLEWRHCLSTPGPLKMTVELQGVGRRHQLSVGVLHLELELRPQGGELLPQMAVAAQLRAEEQRRAEVMRRAFEEMDRWWAEHHMLYPSRHIRLFAQTECCVFLPVANFVVPLHAGRQLDGPSHALRFVSLIPLEPVSAKEASSAEPRWHTFPTLWARGSATCEERALLLCSLLLGYSLDAWCCLGTDERNQAHAWVLVRDKGDKSMPAQVTLWDPRTAAKIRADEPRYLSSFSSVDTVFNHRRVLVCHQEDLAQVSYDFSDPRSWLPAPLEQEVLDVLQLYPCKSCPGFAELSLRTWKVHWDLETLEETIEERLAVALRNHREALGLKTVMDQHVAELLHVALVNLESERRGMPSQASVFEALAGRVCRPGEVLRATPVQFNHLRVSLFWPALSDRPTVREVLAQAAHSFAVRCRVVLLPEGAKSVWVLKANARPRAGDLSTAQIPRINQHGWVFGLQFNAETGGMVDARVGNGDVS</sequence>
<evidence type="ECO:0000256" key="1">
    <source>
        <dbReference type="ARBA" id="ARBA00004300"/>
    </source>
</evidence>
<dbReference type="InterPro" id="IPR056288">
    <property type="entry name" value="CEP76_C"/>
</dbReference>